<reference evidence="1 2" key="1">
    <citation type="submission" date="2023-10" db="EMBL/GenBank/DDBJ databases">
        <title>Chromosome-scale genome assembly provides insights into flower coloration mechanisms of Canna indica.</title>
        <authorList>
            <person name="Li C."/>
        </authorList>
    </citation>
    <scope>NUCLEOTIDE SEQUENCE [LARGE SCALE GENOMIC DNA]</scope>
    <source>
        <tissue evidence="1">Flower</tissue>
    </source>
</reference>
<dbReference type="EMBL" id="CP136893">
    <property type="protein sequence ID" value="WOL05488.1"/>
    <property type="molecule type" value="Genomic_DNA"/>
</dbReference>
<keyword evidence="2" id="KW-1185">Reference proteome</keyword>
<dbReference type="SUPFAM" id="SSF55961">
    <property type="entry name" value="Bet v1-like"/>
    <property type="match status" value="1"/>
</dbReference>
<dbReference type="InterPro" id="IPR023393">
    <property type="entry name" value="START-like_dom_sf"/>
</dbReference>
<dbReference type="Proteomes" id="UP001327560">
    <property type="component" value="Chromosome 4"/>
</dbReference>
<evidence type="ECO:0000313" key="2">
    <source>
        <dbReference type="Proteomes" id="UP001327560"/>
    </source>
</evidence>
<name>A0AAQ3QDR9_9LILI</name>
<accession>A0AAQ3QDR9</accession>
<dbReference type="Gene3D" id="3.30.530.20">
    <property type="match status" value="1"/>
</dbReference>
<evidence type="ECO:0000313" key="1">
    <source>
        <dbReference type="EMBL" id="WOL05488.1"/>
    </source>
</evidence>
<proteinExistence type="predicted"/>
<organism evidence="1 2">
    <name type="scientific">Canna indica</name>
    <name type="common">Indian-shot</name>
    <dbReference type="NCBI Taxonomy" id="4628"/>
    <lineage>
        <taxon>Eukaryota</taxon>
        <taxon>Viridiplantae</taxon>
        <taxon>Streptophyta</taxon>
        <taxon>Embryophyta</taxon>
        <taxon>Tracheophyta</taxon>
        <taxon>Spermatophyta</taxon>
        <taxon>Magnoliopsida</taxon>
        <taxon>Liliopsida</taxon>
        <taxon>Zingiberales</taxon>
        <taxon>Cannaceae</taxon>
        <taxon>Canna</taxon>
    </lineage>
</organism>
<protein>
    <submittedName>
        <fullName evidence="1">Uncharacterized protein</fullName>
    </submittedName>
</protein>
<sequence length="76" mass="8567">MAAYKHFVKSCSVLVDDSDVGTLREVRVVSDLPTATSTERLEILNDESDMLNFWVVGEDHPSPTTTSSPRCNWFFD</sequence>
<gene>
    <name evidence="1" type="ORF">Cni_G14217</name>
</gene>
<dbReference type="AlphaFoldDB" id="A0AAQ3QDR9"/>